<evidence type="ECO:0000256" key="5">
    <source>
        <dbReference type="SAM" id="SignalP"/>
    </source>
</evidence>
<dbReference type="InParanoid" id="A0A1S3JBQ9"/>
<dbReference type="GeneID" id="106171829"/>
<keyword evidence="3 5" id="KW-0732">Signal</keyword>
<feature type="signal peptide" evidence="5">
    <location>
        <begin position="1"/>
        <end position="19"/>
    </location>
</feature>
<proteinExistence type="predicted"/>
<accession>A0A1S3JBQ9</accession>
<reference evidence="8" key="1">
    <citation type="submission" date="2025-08" db="UniProtKB">
        <authorList>
            <consortium name="RefSeq"/>
        </authorList>
    </citation>
    <scope>IDENTIFICATION</scope>
    <source>
        <tissue evidence="8">Gonads</tissue>
    </source>
</reference>
<evidence type="ECO:0000313" key="8">
    <source>
        <dbReference type="RefSeq" id="XP_013407758.1"/>
    </source>
</evidence>
<feature type="chain" id="PRO_5010280852" evidence="5">
    <location>
        <begin position="20"/>
        <end position="261"/>
    </location>
</feature>
<dbReference type="InterPro" id="IPR025155">
    <property type="entry name" value="WxxW_domain"/>
</dbReference>
<comment type="subcellular location">
    <subcellularLocation>
        <location evidence="1">Secreted</location>
    </subcellularLocation>
</comment>
<evidence type="ECO:0000256" key="1">
    <source>
        <dbReference type="ARBA" id="ARBA00004613"/>
    </source>
</evidence>
<dbReference type="KEGG" id="lak:106171829"/>
<evidence type="ECO:0000256" key="4">
    <source>
        <dbReference type="ARBA" id="ARBA00023180"/>
    </source>
</evidence>
<sequence>MAMFATLLCALSAALFVQAQNPSSYPVTECCQLGDFIADAMYSNIFYRCENADNFGNLKASKMSCANGARSDEGFVSGPSYTKYPICGVIDKACTADYPGQCYRRASGFTSWVNFESPKYGSRGDNELLHDAQRMCNLAFPGSEVSPIIECREAKTQIPWWATGQKLAVACEPRKGLLCLNSDNYEGCKDYEVRVFCSQPTHSYYTCNARSLDYRAYDNYKTSPAYDTKLDETPYYGNLYLNMAFKYGTRKAPAPGPVGYY</sequence>
<name>A0A1S3JBQ9_LINAN</name>
<keyword evidence="2" id="KW-0964">Secreted</keyword>
<dbReference type="Proteomes" id="UP000085678">
    <property type="component" value="Unplaced"/>
</dbReference>
<evidence type="ECO:0000313" key="7">
    <source>
        <dbReference type="Proteomes" id="UP000085678"/>
    </source>
</evidence>
<keyword evidence="7" id="KW-1185">Reference proteome</keyword>
<dbReference type="GO" id="GO:0005576">
    <property type="term" value="C:extracellular region"/>
    <property type="evidence" value="ECO:0007669"/>
    <property type="project" value="UniProtKB-SubCell"/>
</dbReference>
<keyword evidence="4" id="KW-0325">Glycoprotein</keyword>
<dbReference type="OrthoDB" id="6262482at2759"/>
<evidence type="ECO:0000256" key="2">
    <source>
        <dbReference type="ARBA" id="ARBA00022525"/>
    </source>
</evidence>
<evidence type="ECO:0000256" key="3">
    <source>
        <dbReference type="ARBA" id="ARBA00022729"/>
    </source>
</evidence>
<gene>
    <name evidence="8" type="primary">LOC106171829</name>
</gene>
<evidence type="ECO:0000259" key="6">
    <source>
        <dbReference type="Pfam" id="PF13330"/>
    </source>
</evidence>
<protein>
    <submittedName>
        <fullName evidence="8">Uncharacterized protein LOC106171829</fullName>
    </submittedName>
</protein>
<organism evidence="7 8">
    <name type="scientific">Lingula anatina</name>
    <name type="common">Brachiopod</name>
    <name type="synonym">Lingula unguis</name>
    <dbReference type="NCBI Taxonomy" id="7574"/>
    <lineage>
        <taxon>Eukaryota</taxon>
        <taxon>Metazoa</taxon>
        <taxon>Spiralia</taxon>
        <taxon>Lophotrochozoa</taxon>
        <taxon>Brachiopoda</taxon>
        <taxon>Linguliformea</taxon>
        <taxon>Lingulata</taxon>
        <taxon>Lingulida</taxon>
        <taxon>Linguloidea</taxon>
        <taxon>Lingulidae</taxon>
        <taxon>Lingula</taxon>
    </lineage>
</organism>
<feature type="domain" description="WxxW" evidence="6">
    <location>
        <begin position="110"/>
        <end position="197"/>
    </location>
</feature>
<dbReference type="AlphaFoldDB" id="A0A1S3JBQ9"/>
<dbReference type="Pfam" id="PF13330">
    <property type="entry name" value="Mucin2_WxxW"/>
    <property type="match status" value="1"/>
</dbReference>
<dbReference type="RefSeq" id="XP_013407758.1">
    <property type="nucleotide sequence ID" value="XM_013552304.1"/>
</dbReference>